<keyword evidence="2" id="KW-0456">Lyase</keyword>
<dbReference type="Pfam" id="PF05426">
    <property type="entry name" value="Alginate_lyase"/>
    <property type="match status" value="1"/>
</dbReference>
<gene>
    <name evidence="5" type="ORF">AZ78_3717</name>
</gene>
<name>A0A108UBL5_9GAMM</name>
<proteinExistence type="predicted"/>
<dbReference type="GO" id="GO:0016829">
    <property type="term" value="F:lyase activity"/>
    <property type="evidence" value="ECO:0007669"/>
    <property type="project" value="UniProtKB-KW"/>
</dbReference>
<protein>
    <submittedName>
        <fullName evidence="5">Secreted protein</fullName>
    </submittedName>
</protein>
<dbReference type="GO" id="GO:0042597">
    <property type="term" value="C:periplasmic space"/>
    <property type="evidence" value="ECO:0007669"/>
    <property type="project" value="InterPro"/>
</dbReference>
<evidence type="ECO:0000313" key="6">
    <source>
        <dbReference type="Proteomes" id="UP000023435"/>
    </source>
</evidence>
<dbReference type="InterPro" id="IPR008397">
    <property type="entry name" value="Alginate_lyase_dom"/>
</dbReference>
<dbReference type="InterPro" id="IPR008929">
    <property type="entry name" value="Chondroitin_lyas"/>
</dbReference>
<accession>A0A108UBL5</accession>
<evidence type="ECO:0000256" key="2">
    <source>
        <dbReference type="ARBA" id="ARBA00023239"/>
    </source>
</evidence>
<evidence type="ECO:0000256" key="1">
    <source>
        <dbReference type="ARBA" id="ARBA00022729"/>
    </source>
</evidence>
<feature type="chain" id="PRO_5007131859" evidence="3">
    <location>
        <begin position="32"/>
        <end position="401"/>
    </location>
</feature>
<keyword evidence="6" id="KW-1185">Reference proteome</keyword>
<feature type="signal peptide" evidence="3">
    <location>
        <begin position="1"/>
        <end position="31"/>
    </location>
</feature>
<dbReference type="Gene3D" id="1.50.10.100">
    <property type="entry name" value="Chondroitin AC/alginate lyase"/>
    <property type="match status" value="1"/>
</dbReference>
<evidence type="ECO:0000256" key="3">
    <source>
        <dbReference type="SAM" id="SignalP"/>
    </source>
</evidence>
<dbReference type="Proteomes" id="UP000023435">
    <property type="component" value="Unassembled WGS sequence"/>
</dbReference>
<dbReference type="RefSeq" id="WP_036105951.1">
    <property type="nucleotide sequence ID" value="NZ_JAJA02000001.1"/>
</dbReference>
<dbReference type="OrthoDB" id="222550at2"/>
<reference evidence="5 6" key="1">
    <citation type="journal article" date="2014" name="Genome Announc.">
        <title>Draft Genome Sequence of Lysobacter capsici AZ78, a Bacterium Antagonistic to Plant-Pathogenic Oomycetes.</title>
        <authorList>
            <person name="Puopolo G."/>
            <person name="Sonego P."/>
            <person name="Engelen K."/>
            <person name="Pertot I."/>
        </authorList>
    </citation>
    <scope>NUCLEOTIDE SEQUENCE [LARGE SCALE GENOMIC DNA]</scope>
    <source>
        <strain evidence="5 6">AZ78</strain>
    </source>
</reference>
<organism evidence="5 6">
    <name type="scientific">Lysobacter capsici AZ78</name>
    <dbReference type="NCBI Taxonomy" id="1444315"/>
    <lineage>
        <taxon>Bacteria</taxon>
        <taxon>Pseudomonadati</taxon>
        <taxon>Pseudomonadota</taxon>
        <taxon>Gammaproteobacteria</taxon>
        <taxon>Lysobacterales</taxon>
        <taxon>Lysobacteraceae</taxon>
        <taxon>Lysobacter</taxon>
    </lineage>
</organism>
<comment type="caution">
    <text evidence="5">The sequence shown here is derived from an EMBL/GenBank/DDBJ whole genome shotgun (WGS) entry which is preliminary data.</text>
</comment>
<dbReference type="EMBL" id="JAJA02000001">
    <property type="protein sequence ID" value="KWS06163.1"/>
    <property type="molecule type" value="Genomic_DNA"/>
</dbReference>
<keyword evidence="1 3" id="KW-0732">Signal</keyword>
<dbReference type="AlphaFoldDB" id="A0A108UBL5"/>
<evidence type="ECO:0000313" key="5">
    <source>
        <dbReference type="EMBL" id="KWS06163.1"/>
    </source>
</evidence>
<sequence length="401" mass="43459">MSRTRKLRTAKPRFITMALTLLTCWAGAAYATGHDIVAAHASAHDIAAISLADDVSTQAVPPFKHPGLLVTQTRLNSIRAAVQSTSNSAIKTGYNRLLQDNRGSHTYAHSALATVQVVRAAGGPQETRWKNDSMAAYLNALRWTVSGDTRNRDKAIQILDAWSSTFTGFTLASGTDAPQAWLEAAWGLPVWASAAEIIRHHNGGEAGWTPAQQDRFNGYLNKLYAQANQASSRTNNWGVSGALAMMAAGVYQDDASRYNAGLARMKQMIPLIVYSSGEVQELQARDCHHPQYSLAGIAQAAEIATIQGDTSVWTLTIGNEPQPRFARGLEYMAKSILYGEGVRDCRSNGLYSGYSDIAVNGYRNRGVAIPNFQNATKRGRPDASAAEFLGYSTATHGRDDY</sequence>
<dbReference type="SUPFAM" id="SSF48230">
    <property type="entry name" value="Chondroitin AC/alginate lyase"/>
    <property type="match status" value="1"/>
</dbReference>
<evidence type="ECO:0000259" key="4">
    <source>
        <dbReference type="Pfam" id="PF05426"/>
    </source>
</evidence>
<feature type="domain" description="Alginate lyase" evidence="4">
    <location>
        <begin position="125"/>
        <end position="336"/>
    </location>
</feature>